<feature type="transmembrane region" description="Helical" evidence="1">
    <location>
        <begin position="108"/>
        <end position="128"/>
    </location>
</feature>
<dbReference type="InterPro" id="IPR051599">
    <property type="entry name" value="Cell_Envelope_Assoc"/>
</dbReference>
<evidence type="ECO:0000259" key="2">
    <source>
        <dbReference type="Pfam" id="PF02698"/>
    </source>
</evidence>
<accession>A0A6N7XPT5</accession>
<evidence type="ECO:0000256" key="1">
    <source>
        <dbReference type="SAM" id="Phobius"/>
    </source>
</evidence>
<dbReference type="GO" id="GO:0043164">
    <property type="term" value="P:Gram-negative-bacterium-type cell wall biogenesis"/>
    <property type="evidence" value="ECO:0007669"/>
    <property type="project" value="TreeGrafter"/>
</dbReference>
<sequence length="360" mass="38934">MTVGTLVALLVATAVAGQAWFWYLRVHEERSLWYGLSFLFAIGTLALVVETMLVAGVPFGDHPVLQQANLVVLVLLVVLLALFPVALVVTLVVSGVRLIRREGARPSNLLSLGLGILMVAYVAVWPLVRDKLVSLPIVGGALDLAFGLAAIVLGVLSAVFTLYTISGALAQIPHRRRRYAHVVVLGAGLAEGRTVTPLLARRVDRGVRAWRDNPGSILVMSGGQGPDELVSEASAMAEYAVSQGVPREAIVLEDRSRSTRENIANSFALISPDGGDVSRRSRAVVVTDDYHVFRALLLTRELGVRCDGLGSRVRLYFSLNALVREWAAYVSLRRRLYTRVMIALAAVYVAAWLFGTIVGS</sequence>
<dbReference type="PANTHER" id="PTHR30336">
    <property type="entry name" value="INNER MEMBRANE PROTEIN, PROBABLE PERMEASE"/>
    <property type="match status" value="1"/>
</dbReference>
<keyword evidence="1" id="KW-0472">Membrane</keyword>
<feature type="transmembrane region" description="Helical" evidence="1">
    <location>
        <begin position="148"/>
        <end position="170"/>
    </location>
</feature>
<protein>
    <submittedName>
        <fullName evidence="3">YdcF family protein</fullName>
    </submittedName>
</protein>
<dbReference type="InterPro" id="IPR003848">
    <property type="entry name" value="DUF218"/>
</dbReference>
<dbReference type="Pfam" id="PF02698">
    <property type="entry name" value="DUF218"/>
    <property type="match status" value="1"/>
</dbReference>
<keyword evidence="1" id="KW-0812">Transmembrane</keyword>
<dbReference type="InterPro" id="IPR014729">
    <property type="entry name" value="Rossmann-like_a/b/a_fold"/>
</dbReference>
<dbReference type="RefSeq" id="WP_154435651.1">
    <property type="nucleotide sequence ID" value="NZ_VUNC01000006.1"/>
</dbReference>
<dbReference type="EMBL" id="VUNC01000006">
    <property type="protein sequence ID" value="MST73004.1"/>
    <property type="molecule type" value="Genomic_DNA"/>
</dbReference>
<feature type="domain" description="DUF218" evidence="2">
    <location>
        <begin position="182"/>
        <end position="327"/>
    </location>
</feature>
<dbReference type="Gene3D" id="3.40.50.620">
    <property type="entry name" value="HUPs"/>
    <property type="match status" value="1"/>
</dbReference>
<dbReference type="GO" id="GO:0005886">
    <property type="term" value="C:plasma membrane"/>
    <property type="evidence" value="ECO:0007669"/>
    <property type="project" value="TreeGrafter"/>
</dbReference>
<proteinExistence type="predicted"/>
<keyword evidence="1" id="KW-1133">Transmembrane helix</keyword>
<name>A0A6N7XPT5_9ACTN</name>
<feature type="transmembrane region" description="Helical" evidence="1">
    <location>
        <begin position="71"/>
        <end position="96"/>
    </location>
</feature>
<gene>
    <name evidence="3" type="ORF">FYJ68_07770</name>
</gene>
<evidence type="ECO:0000313" key="3">
    <source>
        <dbReference type="EMBL" id="MST73004.1"/>
    </source>
</evidence>
<dbReference type="PANTHER" id="PTHR30336:SF4">
    <property type="entry name" value="ENVELOPE BIOGENESIS FACTOR ELYC"/>
    <property type="match status" value="1"/>
</dbReference>
<comment type="caution">
    <text evidence="3">The sequence shown here is derived from an EMBL/GenBank/DDBJ whole genome shotgun (WGS) entry which is preliminary data.</text>
</comment>
<feature type="transmembrane region" description="Helical" evidence="1">
    <location>
        <begin position="36"/>
        <end position="59"/>
    </location>
</feature>
<organism evidence="3 4">
    <name type="scientific">Olsenella porci</name>
    <dbReference type="NCBI Taxonomy" id="2652279"/>
    <lineage>
        <taxon>Bacteria</taxon>
        <taxon>Bacillati</taxon>
        <taxon>Actinomycetota</taxon>
        <taxon>Coriobacteriia</taxon>
        <taxon>Coriobacteriales</taxon>
        <taxon>Atopobiaceae</taxon>
        <taxon>Olsenella</taxon>
    </lineage>
</organism>
<dbReference type="CDD" id="cd06259">
    <property type="entry name" value="YdcF-like"/>
    <property type="match status" value="1"/>
</dbReference>
<dbReference type="AlphaFoldDB" id="A0A6N7XPT5"/>
<reference evidence="3 4" key="1">
    <citation type="submission" date="2019-08" db="EMBL/GenBank/DDBJ databases">
        <title>In-depth cultivation of the pig gut microbiome towards novel bacterial diversity and tailored functional studies.</title>
        <authorList>
            <person name="Wylensek D."/>
            <person name="Hitch T.C.A."/>
            <person name="Clavel T."/>
        </authorList>
    </citation>
    <scope>NUCLEOTIDE SEQUENCE [LARGE SCALE GENOMIC DNA]</scope>
    <source>
        <strain evidence="3 4">CA-Schmier-601-WT-1</strain>
    </source>
</reference>
<keyword evidence="4" id="KW-1185">Reference proteome</keyword>
<feature type="transmembrane region" description="Helical" evidence="1">
    <location>
        <begin position="6"/>
        <end position="24"/>
    </location>
</feature>
<dbReference type="Proteomes" id="UP000469325">
    <property type="component" value="Unassembled WGS sequence"/>
</dbReference>
<evidence type="ECO:0000313" key="4">
    <source>
        <dbReference type="Proteomes" id="UP000469325"/>
    </source>
</evidence>
<dbReference type="GO" id="GO:0000270">
    <property type="term" value="P:peptidoglycan metabolic process"/>
    <property type="evidence" value="ECO:0007669"/>
    <property type="project" value="TreeGrafter"/>
</dbReference>
<feature type="transmembrane region" description="Helical" evidence="1">
    <location>
        <begin position="336"/>
        <end position="358"/>
    </location>
</feature>